<evidence type="ECO:0000313" key="2">
    <source>
        <dbReference type="EMBL" id="OJA20245.1"/>
    </source>
</evidence>
<comment type="caution">
    <text evidence="2">The sequence shown here is derived from an EMBL/GenBank/DDBJ whole genome shotgun (WGS) entry which is preliminary data.</text>
</comment>
<keyword evidence="3" id="KW-1185">Reference proteome</keyword>
<dbReference type="OrthoDB" id="406864at2759"/>
<gene>
    <name evidence="2" type="ORF">AZE42_02681</name>
</gene>
<feature type="signal peptide" evidence="1">
    <location>
        <begin position="1"/>
        <end position="30"/>
    </location>
</feature>
<reference evidence="2 3" key="1">
    <citation type="submission" date="2016-03" db="EMBL/GenBank/DDBJ databases">
        <title>Comparative genomics of the ectomycorrhizal sister species Rhizopogon vinicolor and Rhizopogon vesiculosus (Basidiomycota: Boletales) reveals a divergence of the mating type B locus.</title>
        <authorList>
            <person name="Mujic A.B."/>
            <person name="Kuo A."/>
            <person name="Tritt A."/>
            <person name="Lipzen A."/>
            <person name="Chen C."/>
            <person name="Johnson J."/>
            <person name="Sharma A."/>
            <person name="Barry K."/>
            <person name="Grigoriev I.V."/>
            <person name="Spatafora J.W."/>
        </authorList>
    </citation>
    <scope>NUCLEOTIDE SEQUENCE [LARGE SCALE GENOMIC DNA]</scope>
    <source>
        <strain evidence="2 3">AM-OR11-056</strain>
    </source>
</reference>
<dbReference type="Proteomes" id="UP000183567">
    <property type="component" value="Unassembled WGS sequence"/>
</dbReference>
<evidence type="ECO:0000313" key="3">
    <source>
        <dbReference type="Proteomes" id="UP000183567"/>
    </source>
</evidence>
<organism evidence="2 3">
    <name type="scientific">Rhizopogon vesiculosus</name>
    <dbReference type="NCBI Taxonomy" id="180088"/>
    <lineage>
        <taxon>Eukaryota</taxon>
        <taxon>Fungi</taxon>
        <taxon>Dikarya</taxon>
        <taxon>Basidiomycota</taxon>
        <taxon>Agaricomycotina</taxon>
        <taxon>Agaricomycetes</taxon>
        <taxon>Agaricomycetidae</taxon>
        <taxon>Boletales</taxon>
        <taxon>Suillineae</taxon>
        <taxon>Rhizopogonaceae</taxon>
        <taxon>Rhizopogon</taxon>
    </lineage>
</organism>
<proteinExistence type="predicted"/>
<dbReference type="EMBL" id="LVVM01000662">
    <property type="protein sequence ID" value="OJA20245.1"/>
    <property type="molecule type" value="Genomic_DNA"/>
</dbReference>
<sequence>MNVIAGSIPHALLNSLELTLLAPLLKLLECDQPTPSLYTEFTRFSPNIIHPLAQVYAPVHGFTATWTRVIVFLSPTSSPASTINNFTAMVNDITSQHPVLTRSFHNDLAKRVGYTQINELVTCITIHYPLVHADSLVHSGHATTAGLVFLNMLYLVLTLFGKSDLIKVYSHNVLQRNAKSCMIYVAPTWE</sequence>
<dbReference type="AlphaFoldDB" id="A0A1J8QH52"/>
<protein>
    <submittedName>
        <fullName evidence="2">Uncharacterized protein</fullName>
    </submittedName>
</protein>
<keyword evidence="1" id="KW-0732">Signal</keyword>
<name>A0A1J8QH52_9AGAM</name>
<feature type="chain" id="PRO_5013289662" evidence="1">
    <location>
        <begin position="31"/>
        <end position="190"/>
    </location>
</feature>
<evidence type="ECO:0000256" key="1">
    <source>
        <dbReference type="SAM" id="SignalP"/>
    </source>
</evidence>
<accession>A0A1J8QH52</accession>